<evidence type="ECO:0000256" key="1">
    <source>
        <dbReference type="SAM" id="MobiDB-lite"/>
    </source>
</evidence>
<dbReference type="Proteomes" id="UP001071777">
    <property type="component" value="Unassembled WGS sequence"/>
</dbReference>
<feature type="chain" id="PRO_5047089110" evidence="2">
    <location>
        <begin position="26"/>
        <end position="501"/>
    </location>
</feature>
<proteinExistence type="predicted"/>
<feature type="region of interest" description="Disordered" evidence="1">
    <location>
        <begin position="98"/>
        <end position="141"/>
    </location>
</feature>
<comment type="caution">
    <text evidence="3">The sequence shown here is derived from an EMBL/GenBank/DDBJ whole genome shotgun (WGS) entry which is preliminary data.</text>
</comment>
<gene>
    <name evidence="3" type="ORF">OJ252_1091</name>
</gene>
<feature type="region of interest" description="Disordered" evidence="1">
    <location>
        <begin position="33"/>
        <end position="67"/>
    </location>
</feature>
<feature type="compositionally biased region" description="Low complexity" evidence="1">
    <location>
        <begin position="40"/>
        <end position="52"/>
    </location>
</feature>
<name>A0ABQ8PBY7_9CRYT</name>
<keyword evidence="2" id="KW-0732">Signal</keyword>
<organism evidence="3 4">
    <name type="scientific">Cryptosporidium canis</name>
    <dbReference type="NCBI Taxonomy" id="195482"/>
    <lineage>
        <taxon>Eukaryota</taxon>
        <taxon>Sar</taxon>
        <taxon>Alveolata</taxon>
        <taxon>Apicomplexa</taxon>
        <taxon>Conoidasida</taxon>
        <taxon>Coccidia</taxon>
        <taxon>Eucoccidiorida</taxon>
        <taxon>Eimeriorina</taxon>
        <taxon>Cryptosporidiidae</taxon>
        <taxon>Cryptosporidium</taxon>
    </lineage>
</organism>
<feature type="signal peptide" evidence="2">
    <location>
        <begin position="1"/>
        <end position="25"/>
    </location>
</feature>
<evidence type="ECO:0000313" key="3">
    <source>
        <dbReference type="EMBL" id="KAJ1612881.1"/>
    </source>
</evidence>
<dbReference type="EMBL" id="JAPCXB010000040">
    <property type="protein sequence ID" value="KAJ1612881.1"/>
    <property type="molecule type" value="Genomic_DNA"/>
</dbReference>
<keyword evidence="4" id="KW-1185">Reference proteome</keyword>
<feature type="compositionally biased region" description="Polar residues" evidence="1">
    <location>
        <begin position="54"/>
        <end position="65"/>
    </location>
</feature>
<reference evidence="3" key="1">
    <citation type="submission" date="2022-10" db="EMBL/GenBank/DDBJ databases">
        <title>Adaptive evolution leads to modifications in subtelomeric GC content in a zoonotic Cryptosporidium species.</title>
        <authorList>
            <person name="Li J."/>
            <person name="Feng Y."/>
            <person name="Xiao L."/>
        </authorList>
    </citation>
    <scope>NUCLEOTIDE SEQUENCE</scope>
    <source>
        <strain evidence="3">25894</strain>
    </source>
</reference>
<accession>A0ABQ8PBY7</accession>
<evidence type="ECO:0000313" key="4">
    <source>
        <dbReference type="Proteomes" id="UP001071777"/>
    </source>
</evidence>
<protein>
    <submittedName>
        <fullName evidence="3">Signal peptide secreted protein</fullName>
    </submittedName>
</protein>
<sequence>MKYISLPLFLIFASLTLHIFHYSDLSVVCEAPQQPDEEVPSTSGTSSAAGPSHSMDSGPTPSSSARLGKVNREALELRLSNLYVETLMKAAELSRSTLVGDSDGEEDEDTTGETSARTRVYKKMRLSPPEGPSGDAASPSSELPKEFLELFDEFLRRYLLDLIVVELEIGLFSAINLYYSPLWIERRGIRGDMKFLFVLVDHWGDKSTPQNGAIKRKMLKYFDETKIARGSRLFSAYKGDLTTTSEMLYRFYYSRKELKCSDVKLSLGILFLIFKYNKEMLFSSYLFFLLICSLRELYGFEFYRGFNVFRKNIDVKTKILNIGGSHVMDLCKEMRGCVSALLGMRLKKPALPVSRPLEMGAIHVPSFGLRLCLALLELHVIEIGRFDMSHLVLFFGSRMESAPEVFLAFDILSILKSLRDQLLDVIVSLIYDESTLSYLTKRIMGLHGIDISTLKEEFGQCIEAKDKYRELSGLVLLTDFQRGSIVKQRERKKHKKKQEKK</sequence>
<feature type="compositionally biased region" description="Acidic residues" evidence="1">
    <location>
        <begin position="102"/>
        <end position="111"/>
    </location>
</feature>
<evidence type="ECO:0000256" key="2">
    <source>
        <dbReference type="SAM" id="SignalP"/>
    </source>
</evidence>